<dbReference type="PANTHER" id="PTHR43433">
    <property type="entry name" value="HYDROLASE, ALPHA/BETA FOLD FAMILY PROTEIN"/>
    <property type="match status" value="1"/>
</dbReference>
<sequence>MPEDLDRFAVLPGGTRICFRVDGPAGGTPVLLVAGLAEDLTTWSDRFVSALVATGFRVIRMDNRDCGRSSYATMPPPNMLRQLAARPRRDAYTLADMAADAAQLIDHLGVGPVHLVGRSMGGMIAQTVAARYPHLATTLTSLYSTTGDPKVGQPAPSTWALIAAPPPRDRVGAVRAHLRMTAHLAGTAYPIDEAEEAAHAVATFERTAGDAVAGTSRQIQAIQASGDRAAELARITAPTLVINGDRDLIVAPSGGEATAAATPDARHIVIPGMGHHLPDALALRIADLVVGHLERAAPPSRDPQRRTA</sequence>
<proteinExistence type="predicted"/>
<dbReference type="GO" id="GO:0004806">
    <property type="term" value="F:triacylglycerol lipase activity"/>
    <property type="evidence" value="ECO:0007669"/>
    <property type="project" value="TreeGrafter"/>
</dbReference>
<gene>
    <name evidence="2" type="ordered locus">Tpau_2890</name>
</gene>
<reference evidence="2 3" key="2">
    <citation type="journal article" date="2011" name="Stand. Genomic Sci.">
        <title>Complete genome sequence of Tsukamurella paurometabola type strain (no. 33).</title>
        <authorList>
            <person name="Munk A.C."/>
            <person name="Lapidus A."/>
            <person name="Lucas S."/>
            <person name="Nolan M."/>
            <person name="Tice H."/>
            <person name="Cheng J.F."/>
            <person name="Del Rio T.G."/>
            <person name="Goodwin L."/>
            <person name="Pitluck S."/>
            <person name="Liolios K."/>
            <person name="Huntemann M."/>
            <person name="Ivanova N."/>
            <person name="Mavromatis K."/>
            <person name="Mikhailova N."/>
            <person name="Pati A."/>
            <person name="Chen A."/>
            <person name="Palaniappan K."/>
            <person name="Tapia R."/>
            <person name="Han C."/>
            <person name="Land M."/>
            <person name="Hauser L."/>
            <person name="Chang Y.J."/>
            <person name="Jeffries C.D."/>
            <person name="Brettin T."/>
            <person name="Yasawong M."/>
            <person name="Brambilla E.M."/>
            <person name="Rohde M."/>
            <person name="Sikorski J."/>
            <person name="Goker M."/>
            <person name="Detter J.C."/>
            <person name="Woyke T."/>
            <person name="Bristow J."/>
            <person name="Eisen J.A."/>
            <person name="Markowitz V."/>
            <person name="Hugenholtz P."/>
            <person name="Kyrpides N.C."/>
            <person name="Klenk H.P."/>
        </authorList>
    </citation>
    <scope>NUCLEOTIDE SEQUENCE [LARGE SCALE GENOMIC DNA]</scope>
    <source>
        <strain evidence="3">ATCC 8368 / DSM 20162 / CCUG 35730 / CIP 100753 / JCM 10117 / KCTC 9821 / NBRC 16120 / NCIMB 702349 / NCTC 13040</strain>
    </source>
</reference>
<evidence type="ECO:0000313" key="3">
    <source>
        <dbReference type="Proteomes" id="UP000001213"/>
    </source>
</evidence>
<dbReference type="Proteomes" id="UP000001213">
    <property type="component" value="Chromosome"/>
</dbReference>
<dbReference type="GO" id="GO:0046503">
    <property type="term" value="P:glycerolipid catabolic process"/>
    <property type="evidence" value="ECO:0007669"/>
    <property type="project" value="TreeGrafter"/>
</dbReference>
<accession>D5UTY5</accession>
<evidence type="ECO:0000259" key="1">
    <source>
        <dbReference type="Pfam" id="PF00561"/>
    </source>
</evidence>
<dbReference type="InterPro" id="IPR000073">
    <property type="entry name" value="AB_hydrolase_1"/>
</dbReference>
<organism evidence="2 3">
    <name type="scientific">Tsukamurella paurometabola (strain ATCC 8368 / DSM 20162 / CCUG 35730 / CIP 100753 / JCM 10117 / KCTC 9821 / NBRC 16120 / NCIMB 702349 / NCTC 13040)</name>
    <name type="common">Corynebacterium paurometabolum</name>
    <dbReference type="NCBI Taxonomy" id="521096"/>
    <lineage>
        <taxon>Bacteria</taxon>
        <taxon>Bacillati</taxon>
        <taxon>Actinomycetota</taxon>
        <taxon>Actinomycetes</taxon>
        <taxon>Mycobacteriales</taxon>
        <taxon>Tsukamurellaceae</taxon>
        <taxon>Tsukamurella</taxon>
    </lineage>
</organism>
<dbReference type="InterPro" id="IPR050471">
    <property type="entry name" value="AB_hydrolase"/>
</dbReference>
<dbReference type="eggNOG" id="COG2267">
    <property type="taxonomic scope" value="Bacteria"/>
</dbReference>
<protein>
    <submittedName>
        <fullName evidence="2">Alpha/beta hydrolase fold protein</fullName>
    </submittedName>
</protein>
<name>D5UTY5_TSUPD</name>
<dbReference type="KEGG" id="tpr:Tpau_2890"/>
<reference evidence="3" key="1">
    <citation type="submission" date="2010-03" db="EMBL/GenBank/DDBJ databases">
        <title>The complete chromosome of Tsukamurella paurometabola DSM 20162.</title>
        <authorList>
            <consortium name="US DOE Joint Genome Institute (JGI-PGF)"/>
            <person name="Lucas S."/>
            <person name="Copeland A."/>
            <person name="Lapidus A."/>
            <person name="Glavina del Rio T."/>
            <person name="Dalin E."/>
            <person name="Tice H."/>
            <person name="Bruce D."/>
            <person name="Goodwin L."/>
            <person name="Pitluck S."/>
            <person name="Kyrpides N."/>
            <person name="Mavromatis K."/>
            <person name="Ivanova N."/>
            <person name="Mikhailova N."/>
            <person name="Munk A.C."/>
            <person name="Brettin T."/>
            <person name="Detter J.C."/>
            <person name="Tapia R."/>
            <person name="Han C."/>
            <person name="Larimer F."/>
            <person name="Land M."/>
            <person name="Hauser L."/>
            <person name="Markowitz V."/>
            <person name="Cheng J.-F."/>
            <person name="Hugenholtz P."/>
            <person name="Woyke T."/>
            <person name="Wu D."/>
            <person name="Jando M."/>
            <person name="Brambilla E."/>
            <person name="Klenk H.-P."/>
            <person name="Eisen J.A."/>
        </authorList>
    </citation>
    <scope>NUCLEOTIDE SEQUENCE [LARGE SCALE GENOMIC DNA]</scope>
    <source>
        <strain evidence="3">ATCC 8368 / DSM 20162 / CCUG 35730 / CIP 100753 / JCM 10117 / KCTC 9821 / NBRC 16120 / NCIMB 702349 / NCTC 13040</strain>
    </source>
</reference>
<keyword evidence="2" id="KW-0378">Hydrolase</keyword>
<keyword evidence="3" id="KW-1185">Reference proteome</keyword>
<dbReference type="AlphaFoldDB" id="D5UTY5"/>
<dbReference type="HOGENOM" id="CLU_020336_0_1_11"/>
<dbReference type="RefSeq" id="WP_013127501.1">
    <property type="nucleotide sequence ID" value="NC_014158.1"/>
</dbReference>
<dbReference type="EMBL" id="CP001966">
    <property type="protein sequence ID" value="ADG79488.1"/>
    <property type="molecule type" value="Genomic_DNA"/>
</dbReference>
<feature type="domain" description="AB hydrolase-1" evidence="1">
    <location>
        <begin position="29"/>
        <end position="277"/>
    </location>
</feature>
<dbReference type="Gene3D" id="3.40.50.1820">
    <property type="entry name" value="alpha/beta hydrolase"/>
    <property type="match status" value="1"/>
</dbReference>
<dbReference type="SUPFAM" id="SSF53474">
    <property type="entry name" value="alpha/beta-Hydrolases"/>
    <property type="match status" value="1"/>
</dbReference>
<evidence type="ECO:0000313" key="2">
    <source>
        <dbReference type="EMBL" id="ADG79488.1"/>
    </source>
</evidence>
<dbReference type="PANTHER" id="PTHR43433:SF5">
    <property type="entry name" value="AB HYDROLASE-1 DOMAIN-CONTAINING PROTEIN"/>
    <property type="match status" value="1"/>
</dbReference>
<dbReference type="STRING" id="521096.Tpau_2890"/>
<dbReference type="Pfam" id="PF00561">
    <property type="entry name" value="Abhydrolase_1"/>
    <property type="match status" value="1"/>
</dbReference>
<dbReference type="InterPro" id="IPR029058">
    <property type="entry name" value="AB_hydrolase_fold"/>
</dbReference>